<keyword evidence="2" id="KW-1185">Reference proteome</keyword>
<dbReference type="Pfam" id="PF14305">
    <property type="entry name" value="ATPgrasp_TupA"/>
    <property type="match status" value="1"/>
</dbReference>
<dbReference type="InterPro" id="IPR029465">
    <property type="entry name" value="ATPgrasp_TupA"/>
</dbReference>
<accession>A0ABT4VWB6</accession>
<evidence type="ECO:0000313" key="2">
    <source>
        <dbReference type="Proteomes" id="UP001148313"/>
    </source>
</evidence>
<name>A0ABT4VWB6_9HYPH</name>
<reference evidence="1" key="1">
    <citation type="submission" date="2022-11" db="EMBL/GenBank/DDBJ databases">
        <title>Hoeflea poritis sp. nov., isolated from scleractinian coral Porites lutea.</title>
        <authorList>
            <person name="Zhang G."/>
            <person name="Wei Q."/>
            <person name="Cai L."/>
        </authorList>
    </citation>
    <scope>NUCLEOTIDE SEQUENCE</scope>
    <source>
        <strain evidence="1">E7-10</strain>
    </source>
</reference>
<protein>
    <submittedName>
        <fullName evidence="1">ATP-grasp fold amidoligase family protein</fullName>
    </submittedName>
</protein>
<comment type="caution">
    <text evidence="1">The sequence shown here is derived from an EMBL/GenBank/DDBJ whole genome shotgun (WGS) entry which is preliminary data.</text>
</comment>
<dbReference type="EMBL" id="JAPJZH010000021">
    <property type="protein sequence ID" value="MDA4848347.1"/>
    <property type="molecule type" value="Genomic_DNA"/>
</dbReference>
<dbReference type="Proteomes" id="UP001148313">
    <property type="component" value="Unassembled WGS sequence"/>
</dbReference>
<organism evidence="1 2">
    <name type="scientific">Hoeflea poritis</name>
    <dbReference type="NCBI Taxonomy" id="2993659"/>
    <lineage>
        <taxon>Bacteria</taxon>
        <taxon>Pseudomonadati</taxon>
        <taxon>Pseudomonadota</taxon>
        <taxon>Alphaproteobacteria</taxon>
        <taxon>Hyphomicrobiales</taxon>
        <taxon>Rhizobiaceae</taxon>
        <taxon>Hoeflea</taxon>
    </lineage>
</organism>
<sequence length="297" mass="34241">MSKYKVLRNRWTSGLSSVLPDAVYLSIRHRLTLGRWPRLSKPTHFNEHILNMMLSREDGELRRMMCDKVAVRGHVAQTVGSQYLSKIYATWDGTGPLPFDELPRAFVAKPSHASGYVRIVRDRQTLNEREFEATCRKWLAVDHEKACREYVYEDVPHRVVFEELLEDPATGEVPSDYKIYVFSGKPRIIEFVTGRFTDHQCHFFDAGWNPLSVIERSYPPAEDTLLHKSRPPQLDLMLDVASKLSKGIKFVRVDLYAIGDRIVFGELTNFPQAGNMQYEPDSFDSILGKYFEAKHAI</sequence>
<proteinExistence type="predicted"/>
<evidence type="ECO:0000313" key="1">
    <source>
        <dbReference type="EMBL" id="MDA4848347.1"/>
    </source>
</evidence>
<gene>
    <name evidence="1" type="ORF">OOZ53_23520</name>
</gene>
<dbReference type="RefSeq" id="WP_271092204.1">
    <property type="nucleotide sequence ID" value="NZ_JAPJZH010000021.1"/>
</dbReference>